<evidence type="ECO:0000313" key="3">
    <source>
        <dbReference type="EMBL" id="KAK5055940.1"/>
    </source>
</evidence>
<dbReference type="InterPro" id="IPR013024">
    <property type="entry name" value="GGCT-like"/>
</dbReference>
<gene>
    <name evidence="3" type="ORF">LTR84_012490</name>
</gene>
<dbReference type="InterPro" id="IPR006840">
    <property type="entry name" value="ChaC"/>
</dbReference>
<reference evidence="3 4" key="1">
    <citation type="submission" date="2023-08" db="EMBL/GenBank/DDBJ databases">
        <title>Black Yeasts Isolated from many extreme environments.</title>
        <authorList>
            <person name="Coleine C."/>
            <person name="Stajich J.E."/>
            <person name="Selbmann L."/>
        </authorList>
    </citation>
    <scope>NUCLEOTIDE SEQUENCE [LARGE SCALE GENOMIC DNA]</scope>
    <source>
        <strain evidence="3 4">CCFEE 5792</strain>
    </source>
</reference>
<dbReference type="Pfam" id="PF04752">
    <property type="entry name" value="ChaC"/>
    <property type="match status" value="1"/>
</dbReference>
<dbReference type="GO" id="GO:0006751">
    <property type="term" value="P:glutathione catabolic process"/>
    <property type="evidence" value="ECO:0007669"/>
    <property type="project" value="InterPro"/>
</dbReference>
<evidence type="ECO:0000256" key="2">
    <source>
        <dbReference type="ARBA" id="ARBA00023239"/>
    </source>
</evidence>
<keyword evidence="2" id="KW-0456">Lyase</keyword>
<comment type="caution">
    <text evidence="3">The sequence shown here is derived from an EMBL/GenBank/DDBJ whole genome shotgun (WGS) entry which is preliminary data.</text>
</comment>
<dbReference type="RefSeq" id="XP_064707910.1">
    <property type="nucleotide sequence ID" value="XM_064856010.1"/>
</dbReference>
<sequence length="217" mass="24665">MASSVSDDFWLFGYGLGEIEQMRTSVLRVEIFSSEDHRGTPQSPGRVVTLIQRSFWETLRDPQRSTEGDRVWGVAYHIIPDKVAEVRDYLDIREINGYSIQYTPFHPADQSHPDIKCLVYIGMPDNPQFLGPLTPEDIAQTINLSIGPSGENREYLLHLQDALGALSTHSHDEHIADLARRVRAMEPPSRLNTPLPTDNILKKINSTEEQEEIEKDE</sequence>
<name>A0AAV9NF65_9EURO</name>
<organism evidence="3 4">
    <name type="scientific">Exophiala bonariae</name>
    <dbReference type="NCBI Taxonomy" id="1690606"/>
    <lineage>
        <taxon>Eukaryota</taxon>
        <taxon>Fungi</taxon>
        <taxon>Dikarya</taxon>
        <taxon>Ascomycota</taxon>
        <taxon>Pezizomycotina</taxon>
        <taxon>Eurotiomycetes</taxon>
        <taxon>Chaetothyriomycetidae</taxon>
        <taxon>Chaetothyriales</taxon>
        <taxon>Herpotrichiellaceae</taxon>
        <taxon>Exophiala</taxon>
    </lineage>
</organism>
<dbReference type="EMBL" id="JAVRRD010000008">
    <property type="protein sequence ID" value="KAK5055940.1"/>
    <property type="molecule type" value="Genomic_DNA"/>
</dbReference>
<evidence type="ECO:0000313" key="4">
    <source>
        <dbReference type="Proteomes" id="UP001358417"/>
    </source>
</evidence>
<keyword evidence="4" id="KW-1185">Reference proteome</keyword>
<dbReference type="PANTHER" id="PTHR12192:SF2">
    <property type="entry name" value="GLUTATHIONE-SPECIFIC GAMMA-GLUTAMYLCYCLOTRANSFERASE 2"/>
    <property type="match status" value="1"/>
</dbReference>
<accession>A0AAV9NF65</accession>
<evidence type="ECO:0000256" key="1">
    <source>
        <dbReference type="ARBA" id="ARBA00012344"/>
    </source>
</evidence>
<dbReference type="GO" id="GO:0061928">
    <property type="term" value="F:glutathione specific gamma-glutamylcyclotransferase activity"/>
    <property type="evidence" value="ECO:0007669"/>
    <property type="project" value="UniProtKB-EC"/>
</dbReference>
<proteinExistence type="predicted"/>
<dbReference type="GO" id="GO:0005737">
    <property type="term" value="C:cytoplasm"/>
    <property type="evidence" value="ECO:0007669"/>
    <property type="project" value="TreeGrafter"/>
</dbReference>
<dbReference type="CDD" id="cd06661">
    <property type="entry name" value="GGCT_like"/>
    <property type="match status" value="1"/>
</dbReference>
<dbReference type="EC" id="4.3.2.7" evidence="1"/>
<dbReference type="AlphaFoldDB" id="A0AAV9NF65"/>
<dbReference type="GeneID" id="89980633"/>
<dbReference type="Proteomes" id="UP001358417">
    <property type="component" value="Unassembled WGS sequence"/>
</dbReference>
<dbReference type="PANTHER" id="PTHR12192">
    <property type="entry name" value="CATION TRANSPORT PROTEIN CHAC-RELATED"/>
    <property type="match status" value="1"/>
</dbReference>
<protein>
    <recommendedName>
        <fullName evidence="1">glutathione-specific gamma-glutamylcyclotransferase</fullName>
        <ecNumber evidence="1">4.3.2.7</ecNumber>
    </recommendedName>
</protein>